<comment type="caution">
    <text evidence="1">The sequence shown here is derived from an EMBL/GenBank/DDBJ whole genome shotgun (WGS) entry which is preliminary data.</text>
</comment>
<proteinExistence type="predicted"/>
<reference evidence="1" key="1">
    <citation type="journal article" date="2023" name="Plant Biotechnol. J.">
        <title>Chromosome-level wild Hevea brasiliensis genome provides new tools for genomic-assisted breeding and valuable loci to elevate rubber yield.</title>
        <authorList>
            <person name="Cheng H."/>
            <person name="Song X."/>
            <person name="Hu Y."/>
            <person name="Wu T."/>
            <person name="Yang Q."/>
            <person name="An Z."/>
            <person name="Feng S."/>
            <person name="Deng Z."/>
            <person name="Wu W."/>
            <person name="Zeng X."/>
            <person name="Tu M."/>
            <person name="Wang X."/>
            <person name="Huang H."/>
        </authorList>
    </citation>
    <scope>NUCLEOTIDE SEQUENCE</scope>
    <source>
        <strain evidence="1">MT/VB/25A 57/8</strain>
    </source>
</reference>
<name>A0ABQ9LAS7_HEVBR</name>
<accession>A0ABQ9LAS7</accession>
<sequence length="117" mass="12828">MDAVVNVFCRKRLYSLSSSGLTNSHSAEHYSQVMHKKHRSDAKYLATVLAIGTEGDIALLTVNDDGFLKAVSHIEFGELPALQDAVTVVGFPIGGDDFCDNWCCVTNRDPVLCSWVH</sequence>
<dbReference type="Gene3D" id="2.40.10.120">
    <property type="match status" value="1"/>
</dbReference>
<dbReference type="InterPro" id="IPR009003">
    <property type="entry name" value="Peptidase_S1_PA"/>
</dbReference>
<protein>
    <submittedName>
        <fullName evidence="1">Uncharacterized protein</fullName>
    </submittedName>
</protein>
<dbReference type="EMBL" id="JARPOI010000013">
    <property type="protein sequence ID" value="KAJ9163721.1"/>
    <property type="molecule type" value="Genomic_DNA"/>
</dbReference>
<dbReference type="SUPFAM" id="SSF50494">
    <property type="entry name" value="Trypsin-like serine proteases"/>
    <property type="match status" value="1"/>
</dbReference>
<dbReference type="PANTHER" id="PTHR45980">
    <property type="match status" value="1"/>
</dbReference>
<evidence type="ECO:0000313" key="1">
    <source>
        <dbReference type="EMBL" id="KAJ9163721.1"/>
    </source>
</evidence>
<dbReference type="PANTHER" id="PTHR45980:SF18">
    <property type="entry name" value="PROTEASE DO-LIKE 9"/>
    <property type="match status" value="1"/>
</dbReference>
<organism evidence="1 2">
    <name type="scientific">Hevea brasiliensis</name>
    <name type="common">Para rubber tree</name>
    <name type="synonym">Siphonia brasiliensis</name>
    <dbReference type="NCBI Taxonomy" id="3981"/>
    <lineage>
        <taxon>Eukaryota</taxon>
        <taxon>Viridiplantae</taxon>
        <taxon>Streptophyta</taxon>
        <taxon>Embryophyta</taxon>
        <taxon>Tracheophyta</taxon>
        <taxon>Spermatophyta</taxon>
        <taxon>Magnoliopsida</taxon>
        <taxon>eudicotyledons</taxon>
        <taxon>Gunneridae</taxon>
        <taxon>Pentapetalae</taxon>
        <taxon>rosids</taxon>
        <taxon>fabids</taxon>
        <taxon>Malpighiales</taxon>
        <taxon>Euphorbiaceae</taxon>
        <taxon>Crotonoideae</taxon>
        <taxon>Micrandreae</taxon>
        <taxon>Hevea</taxon>
    </lineage>
</organism>
<dbReference type="Proteomes" id="UP001174677">
    <property type="component" value="Chromosome 13"/>
</dbReference>
<evidence type="ECO:0000313" key="2">
    <source>
        <dbReference type="Proteomes" id="UP001174677"/>
    </source>
</evidence>
<gene>
    <name evidence="1" type="ORF">P3X46_023356</name>
</gene>
<keyword evidence="2" id="KW-1185">Reference proteome</keyword>